<feature type="domain" description="AMP-dependent synthetase/ligase" evidence="4">
    <location>
        <begin position="41"/>
        <end position="401"/>
    </location>
</feature>
<dbReference type="InterPro" id="IPR020845">
    <property type="entry name" value="AMP-binding_CS"/>
</dbReference>
<keyword evidence="3" id="KW-1133">Transmembrane helix</keyword>
<dbReference type="PANTHER" id="PTHR43201:SF5">
    <property type="entry name" value="MEDIUM-CHAIN ACYL-COA LIGASE ACSF2, MITOCHONDRIAL"/>
    <property type="match status" value="1"/>
</dbReference>
<comment type="similarity">
    <text evidence="1">Belongs to the ATP-dependent AMP-binding enzyme family.</text>
</comment>
<evidence type="ECO:0000313" key="6">
    <source>
        <dbReference type="EMBL" id="CUQ07285.1"/>
    </source>
</evidence>
<dbReference type="InterPro" id="IPR025110">
    <property type="entry name" value="AMP-bd_C"/>
</dbReference>
<feature type="transmembrane region" description="Helical" evidence="3">
    <location>
        <begin position="240"/>
        <end position="263"/>
    </location>
</feature>
<proteinExistence type="inferred from homology"/>
<keyword evidence="2 6" id="KW-0436">Ligase</keyword>
<evidence type="ECO:0000313" key="7">
    <source>
        <dbReference type="Proteomes" id="UP000095512"/>
    </source>
</evidence>
<accession>A0A174TI22</accession>
<protein>
    <submittedName>
        <fullName evidence="6">Acyl-CoA synthetase</fullName>
        <ecNumber evidence="6">6.2.1.3</ecNumber>
    </submittedName>
</protein>
<evidence type="ECO:0000256" key="3">
    <source>
        <dbReference type="SAM" id="Phobius"/>
    </source>
</evidence>
<evidence type="ECO:0000259" key="4">
    <source>
        <dbReference type="Pfam" id="PF00501"/>
    </source>
</evidence>
<keyword evidence="3" id="KW-0812">Transmembrane</keyword>
<dbReference type="GO" id="GO:0031956">
    <property type="term" value="F:medium-chain fatty acid-CoA ligase activity"/>
    <property type="evidence" value="ECO:0007669"/>
    <property type="project" value="TreeGrafter"/>
</dbReference>
<dbReference type="RefSeq" id="WP_057572933.1">
    <property type="nucleotide sequence ID" value="NZ_CZAB01000082.1"/>
</dbReference>
<evidence type="ECO:0000256" key="1">
    <source>
        <dbReference type="ARBA" id="ARBA00006432"/>
    </source>
</evidence>
<evidence type="ECO:0000259" key="5">
    <source>
        <dbReference type="Pfam" id="PF13193"/>
    </source>
</evidence>
<dbReference type="PROSITE" id="PS00455">
    <property type="entry name" value="AMP_BINDING"/>
    <property type="match status" value="1"/>
</dbReference>
<dbReference type="Pfam" id="PF13193">
    <property type="entry name" value="AMP-binding_C"/>
    <property type="match status" value="1"/>
</dbReference>
<dbReference type="Pfam" id="PF00501">
    <property type="entry name" value="AMP-binding"/>
    <property type="match status" value="1"/>
</dbReference>
<dbReference type="EMBL" id="CZAB01000082">
    <property type="protein sequence ID" value="CUQ07285.1"/>
    <property type="molecule type" value="Genomic_DNA"/>
</dbReference>
<evidence type="ECO:0000256" key="2">
    <source>
        <dbReference type="ARBA" id="ARBA00022598"/>
    </source>
</evidence>
<keyword evidence="3" id="KW-0472">Membrane</keyword>
<dbReference type="InterPro" id="IPR000873">
    <property type="entry name" value="AMP-dep_synth/lig_dom"/>
</dbReference>
<dbReference type="Gene3D" id="3.30.300.30">
    <property type="match status" value="1"/>
</dbReference>
<dbReference type="PANTHER" id="PTHR43201">
    <property type="entry name" value="ACYL-COA SYNTHETASE"/>
    <property type="match status" value="1"/>
</dbReference>
<dbReference type="SUPFAM" id="SSF56801">
    <property type="entry name" value="Acetyl-CoA synthetase-like"/>
    <property type="match status" value="1"/>
</dbReference>
<gene>
    <name evidence="6" type="primary">fadD</name>
    <name evidence="6" type="ORF">ERS852480_04781</name>
</gene>
<dbReference type="InterPro" id="IPR042099">
    <property type="entry name" value="ANL_N_sf"/>
</dbReference>
<dbReference type="AlphaFoldDB" id="A0A174TI22"/>
<reference evidence="6 7" key="1">
    <citation type="submission" date="2015-09" db="EMBL/GenBank/DDBJ databases">
        <authorList>
            <consortium name="Pathogen Informatics"/>
        </authorList>
    </citation>
    <scope>NUCLEOTIDE SEQUENCE [LARGE SCALE GENOMIC DNA]</scope>
    <source>
        <strain evidence="6 7">2789STDY5834865</strain>
    </source>
</reference>
<dbReference type="GO" id="GO:0004467">
    <property type="term" value="F:long-chain fatty acid-CoA ligase activity"/>
    <property type="evidence" value="ECO:0007669"/>
    <property type="project" value="UniProtKB-EC"/>
</dbReference>
<name>A0A174TI22_9FIRM</name>
<dbReference type="EC" id="6.2.1.3" evidence="6"/>
<sequence length="536" mass="61110">MITGNEIWGPSATREMGMRTIHGIEMFTFLDMPENLYEMLARTADKYPEKCGIYDNWGHSETYASLKRRVDQMAAWLEGEAGVKKGSHVGMLLHNSREFCVTFYALAKMGAVSIPFPTKYREPELRALVEKADLDVLIYHEQFEEWVQGFPLEHVRCFRSQDEENGFGFRHLLTDEWIGREYTPSRGKLEDPIIIMFTSGTTSQSKGGVLRNYNAVHAIMTYCRVLDIKPGDKTIIPVPIYHITGLIALLGLFIYAGGSLYLYRRYDARRILECIRKEEITFMHGSPTVYGKMMDFKEEYPELPSLKVMACGSSYMPVEKMKEFHRWLPDTKFQVIYGMTETSSPALIFPGDSSVSEYAGAAGWPVPGIQFKFLDDKGKELGPGQVGEVWVRGSMVLEQYYKMETGLITSDHWLNTGDMGYYNEKYYVYIVDRKKDMINRGGEKIWCTDIEDEIQRIPGVKEVAVAGIPDAVYGEVAAAVVVAHPGTRLSREQIQDELKDRVARYKIPQKILFVDEIPKTPGLKVDKKHIRTMFGG</sequence>
<dbReference type="Gene3D" id="3.40.50.12780">
    <property type="entry name" value="N-terminal domain of ligase-like"/>
    <property type="match status" value="1"/>
</dbReference>
<dbReference type="InterPro" id="IPR045851">
    <property type="entry name" value="AMP-bd_C_sf"/>
</dbReference>
<feature type="domain" description="AMP-binding enzyme C-terminal" evidence="5">
    <location>
        <begin position="450"/>
        <end position="521"/>
    </location>
</feature>
<dbReference type="Proteomes" id="UP000095512">
    <property type="component" value="Unassembled WGS sequence"/>
</dbReference>
<organism evidence="6 7">
    <name type="scientific">Enterocloster clostridioformis</name>
    <dbReference type="NCBI Taxonomy" id="1531"/>
    <lineage>
        <taxon>Bacteria</taxon>
        <taxon>Bacillati</taxon>
        <taxon>Bacillota</taxon>
        <taxon>Clostridia</taxon>
        <taxon>Lachnospirales</taxon>
        <taxon>Lachnospiraceae</taxon>
        <taxon>Enterocloster</taxon>
    </lineage>
</organism>